<dbReference type="GO" id="GO:0016757">
    <property type="term" value="F:glycosyltransferase activity"/>
    <property type="evidence" value="ECO:0007669"/>
    <property type="project" value="UniProtKB-KW"/>
</dbReference>
<keyword evidence="2" id="KW-0328">Glycosyltransferase</keyword>
<gene>
    <name evidence="2" type="ORF">ACFOOR_07505</name>
</gene>
<dbReference type="Proteomes" id="UP001595379">
    <property type="component" value="Unassembled WGS sequence"/>
</dbReference>
<keyword evidence="2" id="KW-0808">Transferase</keyword>
<dbReference type="CDD" id="cd06223">
    <property type="entry name" value="PRTases_typeI"/>
    <property type="match status" value="1"/>
</dbReference>
<dbReference type="InterPro" id="IPR029057">
    <property type="entry name" value="PRTase-like"/>
</dbReference>
<dbReference type="RefSeq" id="WP_343164865.1">
    <property type="nucleotide sequence ID" value="NZ_JBHRSV010000012.1"/>
</dbReference>
<dbReference type="EMBL" id="JBHRSV010000012">
    <property type="protein sequence ID" value="MFC2925948.1"/>
    <property type="molecule type" value="Genomic_DNA"/>
</dbReference>
<accession>A0ABV6ZX87</accession>
<reference evidence="3" key="1">
    <citation type="journal article" date="2019" name="Int. J. Syst. Evol. Microbiol.">
        <title>The Global Catalogue of Microorganisms (GCM) 10K type strain sequencing project: providing services to taxonomists for standard genome sequencing and annotation.</title>
        <authorList>
            <consortium name="The Broad Institute Genomics Platform"/>
            <consortium name="The Broad Institute Genome Sequencing Center for Infectious Disease"/>
            <person name="Wu L."/>
            <person name="Ma J."/>
        </authorList>
    </citation>
    <scope>NUCLEOTIDE SEQUENCE [LARGE SCALE GENOMIC DNA]</scope>
    <source>
        <strain evidence="3">KCTC 52487</strain>
    </source>
</reference>
<evidence type="ECO:0000313" key="2">
    <source>
        <dbReference type="EMBL" id="MFC2925948.1"/>
    </source>
</evidence>
<comment type="caution">
    <text evidence="2">The sequence shown here is derived from an EMBL/GenBank/DDBJ whole genome shotgun (WGS) entry which is preliminary data.</text>
</comment>
<proteinExistence type="predicted"/>
<feature type="domain" description="Phosphoribosyltransferase" evidence="1">
    <location>
        <begin position="17"/>
        <end position="155"/>
    </location>
</feature>
<name>A0ABV6ZX87_9PROT</name>
<dbReference type="Gene3D" id="3.40.50.2020">
    <property type="match status" value="1"/>
</dbReference>
<dbReference type="SUPFAM" id="SSF53271">
    <property type="entry name" value="PRTase-like"/>
    <property type="match status" value="1"/>
</dbReference>
<organism evidence="2 3">
    <name type="scientific">Hyphobacterium vulgare</name>
    <dbReference type="NCBI Taxonomy" id="1736751"/>
    <lineage>
        <taxon>Bacteria</taxon>
        <taxon>Pseudomonadati</taxon>
        <taxon>Pseudomonadota</taxon>
        <taxon>Alphaproteobacteria</taxon>
        <taxon>Maricaulales</taxon>
        <taxon>Maricaulaceae</taxon>
        <taxon>Hyphobacterium</taxon>
    </lineage>
</organism>
<dbReference type="InterPro" id="IPR000836">
    <property type="entry name" value="PRTase_dom"/>
</dbReference>
<protein>
    <submittedName>
        <fullName evidence="2">Phosphoribosyltransferase</fullName>
    </submittedName>
</protein>
<evidence type="ECO:0000313" key="3">
    <source>
        <dbReference type="Proteomes" id="UP001595379"/>
    </source>
</evidence>
<dbReference type="Pfam" id="PF00156">
    <property type="entry name" value="Pribosyltran"/>
    <property type="match status" value="1"/>
</dbReference>
<sequence>MRKFKKKRILQLTDESFTVACTLLATSITRHGQDSFVLSIARGGYKLGDQLSRLLNLPHYKITASHNASDAPYSKTNNEVKISTSGDVNLPESGTAVLVDDICGTGKTMIEVKSYIQRTSGIVITQTATLCRNIGSDVLPTHWVWDVDDWVLFPWEDAPRQVDMEPLPSPKQVYNSLGG</sequence>
<evidence type="ECO:0000259" key="1">
    <source>
        <dbReference type="Pfam" id="PF00156"/>
    </source>
</evidence>
<keyword evidence="3" id="KW-1185">Reference proteome</keyword>